<reference evidence="11 12" key="1">
    <citation type="submission" date="2016-10" db="EMBL/GenBank/DDBJ databases">
        <authorList>
            <person name="de Groot N.N."/>
        </authorList>
    </citation>
    <scope>NUCLEOTIDE SEQUENCE [LARGE SCALE GENOMIC DNA]</scope>
    <source>
        <strain evidence="11 12">DSM 2784</strain>
    </source>
</reference>
<feature type="transmembrane region" description="Helical" evidence="9">
    <location>
        <begin position="85"/>
        <end position="106"/>
    </location>
</feature>
<keyword evidence="4" id="KW-0997">Cell inner membrane</keyword>
<dbReference type="Proteomes" id="UP000199208">
    <property type="component" value="Unassembled WGS sequence"/>
</dbReference>
<dbReference type="InterPro" id="IPR055348">
    <property type="entry name" value="DctQ"/>
</dbReference>
<protein>
    <submittedName>
        <fullName evidence="11">TRAP-type C4-dicarboxylate transport system, small permease component</fullName>
    </submittedName>
</protein>
<evidence type="ECO:0000256" key="6">
    <source>
        <dbReference type="ARBA" id="ARBA00022989"/>
    </source>
</evidence>
<dbReference type="GO" id="GO:0022857">
    <property type="term" value="F:transmembrane transporter activity"/>
    <property type="evidence" value="ECO:0007669"/>
    <property type="project" value="TreeGrafter"/>
</dbReference>
<feature type="transmembrane region" description="Helical" evidence="9">
    <location>
        <begin position="126"/>
        <end position="148"/>
    </location>
</feature>
<dbReference type="PANTHER" id="PTHR35011">
    <property type="entry name" value="2,3-DIKETO-L-GULONATE TRAP TRANSPORTER SMALL PERMEASE PROTEIN YIAM"/>
    <property type="match status" value="1"/>
</dbReference>
<keyword evidence="5 9" id="KW-0812">Transmembrane</keyword>
<evidence type="ECO:0000256" key="2">
    <source>
        <dbReference type="ARBA" id="ARBA00022448"/>
    </source>
</evidence>
<evidence type="ECO:0000256" key="8">
    <source>
        <dbReference type="ARBA" id="ARBA00038436"/>
    </source>
</evidence>
<keyword evidence="12" id="KW-1185">Reference proteome</keyword>
<feature type="transmembrane region" description="Helical" evidence="9">
    <location>
        <begin position="12"/>
        <end position="35"/>
    </location>
</feature>
<proteinExistence type="inferred from homology"/>
<evidence type="ECO:0000313" key="12">
    <source>
        <dbReference type="Proteomes" id="UP000199208"/>
    </source>
</evidence>
<keyword evidence="7 9" id="KW-0472">Membrane</keyword>
<comment type="similarity">
    <text evidence="8">Belongs to the TRAP transporter small permease family.</text>
</comment>
<evidence type="ECO:0000256" key="4">
    <source>
        <dbReference type="ARBA" id="ARBA00022519"/>
    </source>
</evidence>
<evidence type="ECO:0000256" key="7">
    <source>
        <dbReference type="ARBA" id="ARBA00023136"/>
    </source>
</evidence>
<organism evidence="11 12">
    <name type="scientific">Acidaminobacter hydrogenoformans DSM 2784</name>
    <dbReference type="NCBI Taxonomy" id="1120920"/>
    <lineage>
        <taxon>Bacteria</taxon>
        <taxon>Bacillati</taxon>
        <taxon>Bacillota</taxon>
        <taxon>Clostridia</taxon>
        <taxon>Peptostreptococcales</taxon>
        <taxon>Acidaminobacteraceae</taxon>
        <taxon>Acidaminobacter</taxon>
    </lineage>
</organism>
<dbReference type="Pfam" id="PF04290">
    <property type="entry name" value="DctQ"/>
    <property type="match status" value="1"/>
</dbReference>
<keyword evidence="6 9" id="KW-1133">Transmembrane helix</keyword>
<feature type="transmembrane region" description="Helical" evidence="9">
    <location>
        <begin position="47"/>
        <end position="64"/>
    </location>
</feature>
<accession>A0A1G5RSW0</accession>
<dbReference type="RefSeq" id="WP_092589087.1">
    <property type="nucleotide sequence ID" value="NZ_FMWL01000001.1"/>
</dbReference>
<dbReference type="GO" id="GO:0015740">
    <property type="term" value="P:C4-dicarboxylate transport"/>
    <property type="evidence" value="ECO:0007669"/>
    <property type="project" value="TreeGrafter"/>
</dbReference>
<dbReference type="STRING" id="1120920.SAMN03080599_00277"/>
<evidence type="ECO:0000256" key="1">
    <source>
        <dbReference type="ARBA" id="ARBA00004429"/>
    </source>
</evidence>
<dbReference type="GO" id="GO:0005886">
    <property type="term" value="C:plasma membrane"/>
    <property type="evidence" value="ECO:0007669"/>
    <property type="project" value="UniProtKB-SubCell"/>
</dbReference>
<sequence>MKHIDPLEKVLEFAAFLTFLALIATVTYQVVTRFAFPQYSVVWTEELTRYLFVYSIALAAPLAMKNREYVNVDIVLNIMGPKLRPIIQLILDAFSVGLFILTFLQGLKFIDLGVGNVSAAIGVPMVFPYASIAFMSFFIALYGLYNLVRDIARLAKGGEV</sequence>
<keyword evidence="2" id="KW-0813">Transport</keyword>
<evidence type="ECO:0000259" key="10">
    <source>
        <dbReference type="Pfam" id="PF04290"/>
    </source>
</evidence>
<evidence type="ECO:0000256" key="5">
    <source>
        <dbReference type="ARBA" id="ARBA00022692"/>
    </source>
</evidence>
<dbReference type="EMBL" id="FMWL01000001">
    <property type="protein sequence ID" value="SCZ76511.1"/>
    <property type="molecule type" value="Genomic_DNA"/>
</dbReference>
<dbReference type="AlphaFoldDB" id="A0A1G5RSW0"/>
<evidence type="ECO:0000256" key="9">
    <source>
        <dbReference type="SAM" id="Phobius"/>
    </source>
</evidence>
<dbReference type="InterPro" id="IPR007387">
    <property type="entry name" value="TRAP_DctQ"/>
</dbReference>
<comment type="subcellular location">
    <subcellularLocation>
        <location evidence="1">Cell inner membrane</location>
        <topology evidence="1">Multi-pass membrane protein</topology>
    </subcellularLocation>
</comment>
<feature type="domain" description="Tripartite ATP-independent periplasmic transporters DctQ component" evidence="10">
    <location>
        <begin position="22"/>
        <end position="152"/>
    </location>
</feature>
<keyword evidence="3" id="KW-1003">Cell membrane</keyword>
<dbReference type="OrthoDB" id="45144at2"/>
<gene>
    <name evidence="11" type="ORF">SAMN03080599_00277</name>
</gene>
<evidence type="ECO:0000256" key="3">
    <source>
        <dbReference type="ARBA" id="ARBA00022475"/>
    </source>
</evidence>
<name>A0A1G5RSW0_9FIRM</name>
<dbReference type="PANTHER" id="PTHR35011:SF5">
    <property type="entry name" value="SIALIC ACID TRAP TRANSPORTER SMALL PERMEASE PROTEIN SIAQ"/>
    <property type="match status" value="1"/>
</dbReference>
<evidence type="ECO:0000313" key="11">
    <source>
        <dbReference type="EMBL" id="SCZ76511.1"/>
    </source>
</evidence>